<proteinExistence type="predicted"/>
<evidence type="ECO:0000256" key="8">
    <source>
        <dbReference type="SAM" id="Phobius"/>
    </source>
</evidence>
<dbReference type="Pfam" id="PF09240">
    <property type="entry name" value="IL6Ra-bind"/>
    <property type="match status" value="1"/>
</dbReference>
<evidence type="ECO:0000256" key="1">
    <source>
        <dbReference type="ARBA" id="ARBA00004479"/>
    </source>
</evidence>
<dbReference type="AlphaFoldDB" id="A0A4W3GXD8"/>
<dbReference type="Proteomes" id="UP000314986">
    <property type="component" value="Unassembled WGS sequence"/>
</dbReference>
<dbReference type="Ensembl" id="ENSCMIT00000007895.1">
    <property type="protein sequence ID" value="ENSCMIP00000007670.1"/>
    <property type="gene ID" value="ENSCMIG00000004187.1"/>
</dbReference>
<name>A0A4W3GXD8_CALMI</name>
<dbReference type="STRING" id="7868.ENSCMIP00000007670"/>
<dbReference type="InterPro" id="IPR003961">
    <property type="entry name" value="FN3_dom"/>
</dbReference>
<dbReference type="InterPro" id="IPR013783">
    <property type="entry name" value="Ig-like_fold"/>
</dbReference>
<feature type="transmembrane region" description="Helical" evidence="8">
    <location>
        <begin position="217"/>
        <end position="237"/>
    </location>
</feature>
<reference evidence="10" key="5">
    <citation type="submission" date="2025-09" db="UniProtKB">
        <authorList>
            <consortium name="Ensembl"/>
        </authorList>
    </citation>
    <scope>IDENTIFICATION</scope>
</reference>
<comment type="subcellular location">
    <subcellularLocation>
        <location evidence="1">Membrane</location>
        <topology evidence="1">Single-pass type I membrane protein</topology>
    </subcellularLocation>
</comment>
<dbReference type="PROSITE" id="PS50853">
    <property type="entry name" value="FN3"/>
    <property type="match status" value="1"/>
</dbReference>
<dbReference type="SUPFAM" id="SSF49265">
    <property type="entry name" value="Fibronectin type III"/>
    <property type="match status" value="2"/>
</dbReference>
<evidence type="ECO:0000313" key="10">
    <source>
        <dbReference type="Ensembl" id="ENSCMIP00000007670.1"/>
    </source>
</evidence>
<dbReference type="Gene3D" id="2.60.40.10">
    <property type="entry name" value="Immunoglobulins"/>
    <property type="match status" value="2"/>
</dbReference>
<keyword evidence="11" id="KW-1185">Reference proteome</keyword>
<dbReference type="PANTHER" id="PTHR23037:SF34">
    <property type="entry name" value="THROMBOPOIETIN RECEPTOR ISOFORM X1"/>
    <property type="match status" value="1"/>
</dbReference>
<evidence type="ECO:0000256" key="2">
    <source>
        <dbReference type="ARBA" id="ARBA00022692"/>
    </source>
</evidence>
<dbReference type="InParanoid" id="A0A4W3GXD8"/>
<keyword evidence="5 8" id="KW-0472">Membrane</keyword>
<evidence type="ECO:0000256" key="3">
    <source>
        <dbReference type="ARBA" id="ARBA00022729"/>
    </source>
</evidence>
<dbReference type="PANTHER" id="PTHR23037">
    <property type="entry name" value="CYTOKINE RECEPTOR"/>
    <property type="match status" value="1"/>
</dbReference>
<sequence length="255" mass="29525">MSSFIFRSGEINLRCSTADLQSITCQWKVNKTEADTLYSLYYQTSRELVWKICGNQRNSTIGYTIIYRCTFATSDVNETSIIVNASNPYYTQTFYEEHFRTDNVVRPDAPRIVKTVSTVGGKLRLIWEPPITKLLGHMIYQIRYSEQNGTSWKTLLIQKQLQSEMLDLPHSKTYYMQLRTKPNGIKYKGFWSSWSDTFTATIPGPMGKCEPYKCSRLIFPFVIIVAKMSITFANLLLNIYFNLKILIQTAAQFEI</sequence>
<dbReference type="CDD" id="cd00063">
    <property type="entry name" value="FN3"/>
    <property type="match status" value="1"/>
</dbReference>
<reference evidence="11" key="3">
    <citation type="journal article" date="2014" name="Nature">
        <title>Elephant shark genome provides unique insights into gnathostome evolution.</title>
        <authorList>
            <consortium name="International Elephant Shark Genome Sequencing Consortium"/>
            <person name="Venkatesh B."/>
            <person name="Lee A.P."/>
            <person name="Ravi V."/>
            <person name="Maurya A.K."/>
            <person name="Lian M.M."/>
            <person name="Swann J.B."/>
            <person name="Ohta Y."/>
            <person name="Flajnik M.F."/>
            <person name="Sutoh Y."/>
            <person name="Kasahara M."/>
            <person name="Hoon S."/>
            <person name="Gangu V."/>
            <person name="Roy S.W."/>
            <person name="Irimia M."/>
            <person name="Korzh V."/>
            <person name="Kondrychyn I."/>
            <person name="Lim Z.W."/>
            <person name="Tay B.H."/>
            <person name="Tohari S."/>
            <person name="Kong K.W."/>
            <person name="Ho S."/>
            <person name="Lorente-Galdos B."/>
            <person name="Quilez J."/>
            <person name="Marques-Bonet T."/>
            <person name="Raney B.J."/>
            <person name="Ingham P.W."/>
            <person name="Tay A."/>
            <person name="Hillier L.W."/>
            <person name="Minx P."/>
            <person name="Boehm T."/>
            <person name="Wilson R.K."/>
            <person name="Brenner S."/>
            <person name="Warren W.C."/>
        </authorList>
    </citation>
    <scope>NUCLEOTIDE SEQUENCE [LARGE SCALE GENOMIC DNA]</scope>
</reference>
<keyword evidence="2 8" id="KW-0812">Transmembrane</keyword>
<keyword evidence="3" id="KW-0732">Signal</keyword>
<evidence type="ECO:0000313" key="11">
    <source>
        <dbReference type="Proteomes" id="UP000314986"/>
    </source>
</evidence>
<keyword evidence="6" id="KW-0675">Receptor</keyword>
<dbReference type="InterPro" id="IPR036116">
    <property type="entry name" value="FN3_sf"/>
</dbReference>
<reference evidence="11" key="2">
    <citation type="journal article" date="2007" name="PLoS Biol.">
        <title>Survey sequencing and comparative analysis of the elephant shark (Callorhinchus milii) genome.</title>
        <authorList>
            <person name="Venkatesh B."/>
            <person name="Kirkness E.F."/>
            <person name="Loh Y.H."/>
            <person name="Halpern A.L."/>
            <person name="Lee A.P."/>
            <person name="Johnson J."/>
            <person name="Dandona N."/>
            <person name="Viswanathan L.D."/>
            <person name="Tay A."/>
            <person name="Venter J.C."/>
            <person name="Strausberg R.L."/>
            <person name="Brenner S."/>
        </authorList>
    </citation>
    <scope>NUCLEOTIDE SEQUENCE [LARGE SCALE GENOMIC DNA]</scope>
</reference>
<reference evidence="10" key="4">
    <citation type="submission" date="2025-08" db="UniProtKB">
        <authorList>
            <consortium name="Ensembl"/>
        </authorList>
    </citation>
    <scope>IDENTIFICATION</scope>
</reference>
<protein>
    <recommendedName>
        <fullName evidence="9">Fibronectin type-III domain-containing protein</fullName>
    </recommendedName>
</protein>
<evidence type="ECO:0000256" key="5">
    <source>
        <dbReference type="ARBA" id="ARBA00023136"/>
    </source>
</evidence>
<evidence type="ECO:0000256" key="7">
    <source>
        <dbReference type="ARBA" id="ARBA00023180"/>
    </source>
</evidence>
<organism evidence="10 11">
    <name type="scientific">Callorhinchus milii</name>
    <name type="common">Ghost shark</name>
    <dbReference type="NCBI Taxonomy" id="7868"/>
    <lineage>
        <taxon>Eukaryota</taxon>
        <taxon>Metazoa</taxon>
        <taxon>Chordata</taxon>
        <taxon>Craniata</taxon>
        <taxon>Vertebrata</taxon>
        <taxon>Chondrichthyes</taxon>
        <taxon>Holocephali</taxon>
        <taxon>Chimaeriformes</taxon>
        <taxon>Callorhinchidae</taxon>
        <taxon>Callorhinchus</taxon>
    </lineage>
</organism>
<feature type="domain" description="Fibronectin type-III" evidence="9">
    <location>
        <begin position="106"/>
        <end position="204"/>
    </location>
</feature>
<accession>A0A4W3GXD8</accession>
<dbReference type="GO" id="GO:0004896">
    <property type="term" value="F:cytokine receptor activity"/>
    <property type="evidence" value="ECO:0007669"/>
    <property type="project" value="TreeGrafter"/>
</dbReference>
<dbReference type="GeneTree" id="ENSGT00940000161225"/>
<dbReference type="GO" id="GO:0009897">
    <property type="term" value="C:external side of plasma membrane"/>
    <property type="evidence" value="ECO:0007669"/>
    <property type="project" value="TreeGrafter"/>
</dbReference>
<dbReference type="InterPro" id="IPR015321">
    <property type="entry name" value="TypeI_recpt_CBD"/>
</dbReference>
<keyword evidence="4 8" id="KW-1133">Transmembrane helix</keyword>
<evidence type="ECO:0000256" key="6">
    <source>
        <dbReference type="ARBA" id="ARBA00023170"/>
    </source>
</evidence>
<evidence type="ECO:0000259" key="9">
    <source>
        <dbReference type="PROSITE" id="PS50853"/>
    </source>
</evidence>
<evidence type="ECO:0000256" key="4">
    <source>
        <dbReference type="ARBA" id="ARBA00022989"/>
    </source>
</evidence>
<keyword evidence="7" id="KW-0325">Glycoprotein</keyword>
<reference evidence="11" key="1">
    <citation type="journal article" date="2006" name="Science">
        <title>Ancient noncoding elements conserved in the human genome.</title>
        <authorList>
            <person name="Venkatesh B."/>
            <person name="Kirkness E.F."/>
            <person name="Loh Y.H."/>
            <person name="Halpern A.L."/>
            <person name="Lee A.P."/>
            <person name="Johnson J."/>
            <person name="Dandona N."/>
            <person name="Viswanathan L.D."/>
            <person name="Tay A."/>
            <person name="Venter J.C."/>
            <person name="Strausberg R.L."/>
            <person name="Brenner S."/>
        </authorList>
    </citation>
    <scope>NUCLEOTIDE SEQUENCE [LARGE SCALE GENOMIC DNA]</scope>
</reference>